<evidence type="ECO:0000313" key="2">
    <source>
        <dbReference type="Proteomes" id="UP000295632"/>
    </source>
</evidence>
<evidence type="ECO:0000313" key="1">
    <source>
        <dbReference type="EMBL" id="TDQ39223.1"/>
    </source>
</evidence>
<accession>A0A4R6U390</accession>
<dbReference type="RefSeq" id="WP_133580651.1">
    <property type="nucleotide sequence ID" value="NZ_SNYJ01000008.1"/>
</dbReference>
<dbReference type="InterPro" id="IPR036388">
    <property type="entry name" value="WH-like_DNA-bd_sf"/>
</dbReference>
<dbReference type="Proteomes" id="UP000295632">
    <property type="component" value="Unassembled WGS sequence"/>
</dbReference>
<dbReference type="InterPro" id="IPR006523">
    <property type="entry name" value="RinA"/>
</dbReference>
<sequence length="139" mass="16096">MTTAIKKATFKHVEAELFQYHETKREILKRREEILHAPRGRDENIGGGRSSEPGRPTERIATRLLSDVRLRSLEEVVDAIETSFEQLPEHYQEVIKLKYWSGKSYTWAQIADKAYVHPNTATKMRKEIVYLVAAKLGWG</sequence>
<dbReference type="InterPro" id="IPR013324">
    <property type="entry name" value="RNA_pol_sigma_r3/r4-like"/>
</dbReference>
<dbReference type="Gene3D" id="1.10.10.10">
    <property type="entry name" value="Winged helix-like DNA-binding domain superfamily/Winged helix DNA-binding domain"/>
    <property type="match status" value="1"/>
</dbReference>
<dbReference type="OrthoDB" id="2735906at2"/>
<dbReference type="NCBIfam" id="TIGR01636">
    <property type="entry name" value="phage_rinA"/>
    <property type="match status" value="1"/>
</dbReference>
<comment type="caution">
    <text evidence="1">The sequence shown here is derived from an EMBL/GenBank/DDBJ whole genome shotgun (WGS) entry which is preliminary data.</text>
</comment>
<proteinExistence type="predicted"/>
<organism evidence="1 2">
    <name type="scientific">Aureibacillus halotolerans</name>
    <dbReference type="NCBI Taxonomy" id="1508390"/>
    <lineage>
        <taxon>Bacteria</taxon>
        <taxon>Bacillati</taxon>
        <taxon>Bacillota</taxon>
        <taxon>Bacilli</taxon>
        <taxon>Bacillales</taxon>
        <taxon>Bacillaceae</taxon>
        <taxon>Aureibacillus</taxon>
    </lineage>
</organism>
<dbReference type="AlphaFoldDB" id="A0A4R6U390"/>
<keyword evidence="2" id="KW-1185">Reference proteome</keyword>
<name>A0A4R6U390_9BACI</name>
<dbReference type="SUPFAM" id="SSF88659">
    <property type="entry name" value="Sigma3 and sigma4 domains of RNA polymerase sigma factors"/>
    <property type="match status" value="1"/>
</dbReference>
<reference evidence="1 2" key="1">
    <citation type="submission" date="2019-03" db="EMBL/GenBank/DDBJ databases">
        <title>Genomic Encyclopedia of Type Strains, Phase IV (KMG-IV): sequencing the most valuable type-strain genomes for metagenomic binning, comparative biology and taxonomic classification.</title>
        <authorList>
            <person name="Goeker M."/>
        </authorList>
    </citation>
    <scope>NUCLEOTIDE SEQUENCE [LARGE SCALE GENOMIC DNA]</scope>
    <source>
        <strain evidence="1 2">DSM 28697</strain>
    </source>
</reference>
<dbReference type="EMBL" id="SNYJ01000008">
    <property type="protein sequence ID" value="TDQ39223.1"/>
    <property type="molecule type" value="Genomic_DNA"/>
</dbReference>
<protein>
    <submittedName>
        <fullName evidence="1">RinA family phage transcriptional activator</fullName>
    </submittedName>
</protein>
<gene>
    <name evidence="1" type="ORF">EV213_108175</name>
</gene>